<evidence type="ECO:0000313" key="12">
    <source>
        <dbReference type="EMBL" id="CUP57033.1"/>
    </source>
</evidence>
<keyword evidence="2 12" id="KW-0436">Ligase</keyword>
<protein>
    <recommendedName>
        <fullName evidence="1">3'-phosphate/5'-hydroxy nucleic acid ligase</fullName>
        <ecNumber evidence="1">6.5.1.8</ecNumber>
    </recommendedName>
</protein>
<evidence type="ECO:0000256" key="3">
    <source>
        <dbReference type="ARBA" id="ARBA00022723"/>
    </source>
</evidence>
<evidence type="ECO:0000256" key="4">
    <source>
        <dbReference type="ARBA" id="ARBA00022741"/>
    </source>
</evidence>
<dbReference type="Pfam" id="PF01139">
    <property type="entry name" value="RtcB"/>
    <property type="match status" value="2"/>
</dbReference>
<accession>A0A174P7W3</accession>
<name>A0A174P7W3_ANAHA</name>
<organism evidence="12 13">
    <name type="scientific">Anaerostipes hadrus</name>
    <dbReference type="NCBI Taxonomy" id="649756"/>
    <lineage>
        <taxon>Bacteria</taxon>
        <taxon>Bacillati</taxon>
        <taxon>Bacillota</taxon>
        <taxon>Clostridia</taxon>
        <taxon>Lachnospirales</taxon>
        <taxon>Lachnospiraceae</taxon>
        <taxon>Anaerostipes</taxon>
    </lineage>
</organism>
<evidence type="ECO:0000256" key="9">
    <source>
        <dbReference type="PIRSR" id="PIRSR601233-1"/>
    </source>
</evidence>
<keyword evidence="6 10" id="KW-0342">GTP-binding</keyword>
<dbReference type="GO" id="GO:0006281">
    <property type="term" value="P:DNA repair"/>
    <property type="evidence" value="ECO:0007669"/>
    <property type="project" value="TreeGrafter"/>
</dbReference>
<reference evidence="12 13" key="1">
    <citation type="submission" date="2015-09" db="EMBL/GenBank/DDBJ databases">
        <authorList>
            <consortium name="Pathogen Informatics"/>
        </authorList>
    </citation>
    <scope>NUCLEOTIDE SEQUENCE [LARGE SCALE GENOMIC DNA]</scope>
    <source>
        <strain evidence="12 13">2789STDY5834908</strain>
    </source>
</reference>
<feature type="binding site" evidence="11">
    <location>
        <position position="159"/>
    </location>
    <ligand>
        <name>Mn(2+)</name>
        <dbReference type="ChEBI" id="CHEBI:29035"/>
        <label>2</label>
    </ligand>
</feature>
<dbReference type="GO" id="GO:0030145">
    <property type="term" value="F:manganese ion binding"/>
    <property type="evidence" value="ECO:0007669"/>
    <property type="project" value="TreeGrafter"/>
</dbReference>
<dbReference type="InterPro" id="IPR001233">
    <property type="entry name" value="RtcB"/>
</dbReference>
<feature type="binding site" evidence="11">
    <location>
        <position position="72"/>
    </location>
    <ligand>
        <name>Mn(2+)</name>
        <dbReference type="ChEBI" id="CHEBI:29035"/>
        <label>1</label>
    </ligand>
</feature>
<dbReference type="GO" id="GO:0003909">
    <property type="term" value="F:DNA ligase activity"/>
    <property type="evidence" value="ECO:0007669"/>
    <property type="project" value="TreeGrafter"/>
</dbReference>
<proteinExistence type="predicted"/>
<dbReference type="GO" id="GO:0042245">
    <property type="term" value="P:RNA repair"/>
    <property type="evidence" value="ECO:0007669"/>
    <property type="project" value="UniProtKB-KW"/>
</dbReference>
<feature type="binding site" evidence="10">
    <location>
        <position position="311"/>
    </location>
    <ligand>
        <name>GMP</name>
        <dbReference type="ChEBI" id="CHEBI:58115"/>
    </ligand>
</feature>
<evidence type="ECO:0000256" key="5">
    <source>
        <dbReference type="ARBA" id="ARBA00022800"/>
    </source>
</evidence>
<dbReference type="EMBL" id="CZAU01000015">
    <property type="protein sequence ID" value="CUP57033.1"/>
    <property type="molecule type" value="Genomic_DNA"/>
</dbReference>
<dbReference type="GO" id="GO:0006396">
    <property type="term" value="P:RNA processing"/>
    <property type="evidence" value="ECO:0007669"/>
    <property type="project" value="InterPro"/>
</dbReference>
<evidence type="ECO:0000313" key="13">
    <source>
        <dbReference type="Proteomes" id="UP000095564"/>
    </source>
</evidence>
<dbReference type="OrthoDB" id="9802323at2"/>
<feature type="binding site" evidence="11">
    <location>
        <position position="142"/>
    </location>
    <ligand>
        <name>Mn(2+)</name>
        <dbReference type="ChEBI" id="CHEBI:29035"/>
        <label>1</label>
    </ligand>
</feature>
<dbReference type="Proteomes" id="UP000095564">
    <property type="component" value="Unassembled WGS sequence"/>
</dbReference>
<dbReference type="AlphaFoldDB" id="A0A174P7W3"/>
<evidence type="ECO:0000256" key="2">
    <source>
        <dbReference type="ARBA" id="ARBA00022598"/>
    </source>
</evidence>
<dbReference type="PANTHER" id="PTHR43749">
    <property type="entry name" value="RNA-SPLICING LIGASE RTCB"/>
    <property type="match status" value="1"/>
</dbReference>
<dbReference type="RefSeq" id="WP_055160160.1">
    <property type="nucleotide sequence ID" value="NZ_CZAU01000015.1"/>
</dbReference>
<evidence type="ECO:0000256" key="7">
    <source>
        <dbReference type="ARBA" id="ARBA00023211"/>
    </source>
</evidence>
<evidence type="ECO:0000256" key="6">
    <source>
        <dbReference type="ARBA" id="ARBA00023134"/>
    </source>
</evidence>
<evidence type="ECO:0000256" key="1">
    <source>
        <dbReference type="ARBA" id="ARBA00012726"/>
    </source>
</evidence>
<comment type="cofactor">
    <cofactor evidence="11">
        <name>Mn(2+)</name>
        <dbReference type="ChEBI" id="CHEBI:29035"/>
    </cofactor>
    <text evidence="11">Binds 2 manganese ions per subunit.</text>
</comment>
<dbReference type="Gene3D" id="3.90.1860.10">
    <property type="entry name" value="tRNA-splicing ligase RtcB"/>
    <property type="match status" value="1"/>
</dbReference>
<dbReference type="SUPFAM" id="SSF103365">
    <property type="entry name" value="Hypothetical protein PH1602"/>
    <property type="match status" value="1"/>
</dbReference>
<comment type="catalytic activity">
    <reaction evidence="8">
        <text>a 3'-end 3'-phospho-ribonucleotide-RNA + a 5'-end dephospho-ribonucleoside-RNA + GTP = a ribonucleotidyl-ribonucleotide-RNA + GMP + diphosphate</text>
        <dbReference type="Rhea" id="RHEA:68076"/>
        <dbReference type="Rhea" id="RHEA-COMP:10463"/>
        <dbReference type="Rhea" id="RHEA-COMP:13936"/>
        <dbReference type="Rhea" id="RHEA-COMP:17355"/>
        <dbReference type="ChEBI" id="CHEBI:33019"/>
        <dbReference type="ChEBI" id="CHEBI:37565"/>
        <dbReference type="ChEBI" id="CHEBI:58115"/>
        <dbReference type="ChEBI" id="CHEBI:83062"/>
        <dbReference type="ChEBI" id="CHEBI:138284"/>
        <dbReference type="ChEBI" id="CHEBI:173118"/>
        <dbReference type="EC" id="6.5.1.8"/>
    </reaction>
</comment>
<keyword evidence="4 10" id="KW-0547">Nucleotide-binding</keyword>
<dbReference type="PANTHER" id="PTHR43749:SF2">
    <property type="entry name" value="RNA-SPLICING LIGASE RTCB"/>
    <property type="match status" value="1"/>
</dbReference>
<evidence type="ECO:0000256" key="8">
    <source>
        <dbReference type="ARBA" id="ARBA00047746"/>
    </source>
</evidence>
<keyword evidence="3 11" id="KW-0479">Metal-binding</keyword>
<keyword evidence="5" id="KW-0692">RNA repair</keyword>
<dbReference type="GO" id="GO:0005525">
    <property type="term" value="F:GTP binding"/>
    <property type="evidence" value="ECO:0007669"/>
    <property type="project" value="UniProtKB-KW"/>
</dbReference>
<sequence>MLEIKGKVNTAICYAKVIEDDAIKQIRTMCDYGLTEGSKIRIMPDVHAGAGCTIGTTMIVTDKVCPNVVGVDIGCGMYTVQLKEKELDFKKIDEVCHYIPSGRDVWEENNSDFDLERLRCYKSLKNPDRLEKSMGTLGSGNHFIEIDQASNGTYYLIIHSGSRNLGKQVAEYYQQVAIELHMGKEEYAAKKAEIIKTYKSTGKSKEIQTALVELKKEYESKILDIPNSLCWLYGQAFKDYLHDIEICQEFARKSREKMAQIILERTGMTAEESFHTIHNYIDTEEMILRKGAIAAHKGEKVLIPVNMRDGSILAIGKGNDEWNQSAPHGAGRLMSRSKARETVDIEEYKKSMNGIYTTSVNECTLDEAPMAYKSLEDIIDVVSESVDIVEVMKPVFNFKAS</sequence>
<feature type="active site" description="GMP-histidine intermediate" evidence="9">
    <location>
        <position position="328"/>
    </location>
</feature>
<dbReference type="InterPro" id="IPR052915">
    <property type="entry name" value="RtcB-like"/>
</dbReference>
<evidence type="ECO:0000256" key="11">
    <source>
        <dbReference type="PIRSR" id="PIRSR601233-3"/>
    </source>
</evidence>
<feature type="binding site" evidence="10">
    <location>
        <begin position="141"/>
        <end position="145"/>
    </location>
    <ligand>
        <name>GMP</name>
        <dbReference type="ChEBI" id="CHEBI:58115"/>
    </ligand>
</feature>
<gene>
    <name evidence="12" type="primary">rtcB</name>
    <name evidence="12" type="ORF">ERS852520_01660</name>
</gene>
<dbReference type="GO" id="GO:0170057">
    <property type="term" value="F:RNA ligase (GTP) activity"/>
    <property type="evidence" value="ECO:0007669"/>
    <property type="project" value="UniProtKB-EC"/>
</dbReference>
<keyword evidence="7 11" id="KW-0464">Manganese</keyword>
<dbReference type="EC" id="6.5.1.8" evidence="1"/>
<feature type="binding site" evidence="10">
    <location>
        <begin position="328"/>
        <end position="331"/>
    </location>
    <ligand>
        <name>GMP</name>
        <dbReference type="ChEBI" id="CHEBI:58115"/>
    </ligand>
</feature>
<dbReference type="InterPro" id="IPR036025">
    <property type="entry name" value="RtcB-like_sf"/>
</dbReference>
<feature type="binding site" evidence="10">
    <location>
        <begin position="304"/>
        <end position="307"/>
    </location>
    <ligand>
        <name>GMP</name>
        <dbReference type="ChEBI" id="CHEBI:58115"/>
    </ligand>
</feature>
<evidence type="ECO:0000256" key="10">
    <source>
        <dbReference type="PIRSR" id="PIRSR601233-2"/>
    </source>
</evidence>